<keyword evidence="3" id="KW-0805">Transcription regulation</keyword>
<protein>
    <recommendedName>
        <fullName evidence="7">Zn(2)-C6 fungal-type domain-containing protein</fullName>
    </recommendedName>
</protein>
<evidence type="ECO:0000256" key="2">
    <source>
        <dbReference type="ARBA" id="ARBA00022833"/>
    </source>
</evidence>
<evidence type="ECO:0000256" key="4">
    <source>
        <dbReference type="ARBA" id="ARBA00023163"/>
    </source>
</evidence>
<dbReference type="VEuPathDB" id="FungiDB:jhhlp_005790"/>
<keyword evidence="5" id="KW-0539">Nucleus</keyword>
<evidence type="ECO:0000256" key="5">
    <source>
        <dbReference type="ARBA" id="ARBA00023242"/>
    </source>
</evidence>
<keyword evidence="9" id="KW-1185">Reference proteome</keyword>
<gene>
    <name evidence="8" type="ORF">jhhlp_005790</name>
</gene>
<comment type="caution">
    <text evidence="8">The sequence shown here is derived from an EMBL/GenBank/DDBJ whole genome shotgun (WGS) entry which is preliminary data.</text>
</comment>
<evidence type="ECO:0000256" key="3">
    <source>
        <dbReference type="ARBA" id="ARBA00023015"/>
    </source>
</evidence>
<evidence type="ECO:0000313" key="8">
    <source>
        <dbReference type="EMBL" id="PKS07190.1"/>
    </source>
</evidence>
<dbReference type="Pfam" id="PF00172">
    <property type="entry name" value="Zn_clus"/>
    <property type="match status" value="1"/>
</dbReference>
<reference evidence="8 9" key="1">
    <citation type="journal article" date="2017" name="G3 (Bethesda)">
        <title>First Draft Genome Sequence of the Pathogenic Fungus Lomentospora prolificans (Formerly Scedosporium prolificans).</title>
        <authorList>
            <person name="Luo R."/>
            <person name="Zimin A."/>
            <person name="Workman R."/>
            <person name="Fan Y."/>
            <person name="Pertea G."/>
            <person name="Grossman N."/>
            <person name="Wear M.P."/>
            <person name="Jia B."/>
            <person name="Miller H."/>
            <person name="Casadevall A."/>
            <person name="Timp W."/>
            <person name="Zhang S.X."/>
            <person name="Salzberg S.L."/>
        </authorList>
    </citation>
    <scope>NUCLEOTIDE SEQUENCE [LARGE SCALE GENOMIC DNA]</scope>
    <source>
        <strain evidence="8 9">JHH-5317</strain>
    </source>
</reference>
<dbReference type="PANTHER" id="PTHR47660">
    <property type="entry name" value="TRANSCRIPTION FACTOR WITH C2H2 AND ZN(2)-CYS(6) DNA BINDING DOMAIN (EUROFUNG)-RELATED-RELATED"/>
    <property type="match status" value="1"/>
</dbReference>
<dbReference type="CDD" id="cd00067">
    <property type="entry name" value="GAL4"/>
    <property type="match status" value="1"/>
</dbReference>
<dbReference type="PROSITE" id="PS50048">
    <property type="entry name" value="ZN2_CY6_FUNGAL_2"/>
    <property type="match status" value="1"/>
</dbReference>
<dbReference type="InterPro" id="IPR001138">
    <property type="entry name" value="Zn2Cys6_DnaBD"/>
</dbReference>
<keyword evidence="4" id="KW-0804">Transcription</keyword>
<name>A0A2N3N428_9PEZI</name>
<dbReference type="InterPro" id="IPR036864">
    <property type="entry name" value="Zn2-C6_fun-type_DNA-bd_sf"/>
</dbReference>
<evidence type="ECO:0000259" key="7">
    <source>
        <dbReference type="PROSITE" id="PS50048"/>
    </source>
</evidence>
<sequence>MSMTAFERANPPPRRKSCAACTKAKRRCDLGQPSCLRCAGRGIECHYPHGSSRPHNNHRLASLLSAPGTPSPNLSPSVVSLETPASTPVSALNKTAETFSFDALLDEFLAREPVALNGPIGGVGGGGLSYGMDVVQELSPQSDSTINLPGLDNHDLLMAGETGQLVPVDYGIPTRLMESPCVEPLPHLIQDRLQYTLGILRQTPKTLVDSLEAPWCHPALFDDHMPKATQDAIACCAMYNSMNNFNKPFIMKIIMGRSKELAESPIPSAPLEALARCQALLIYHLMGLLDGDIQFRASAEQTCHSVRQAAKSLVDVISAYETQYNLTSTRELPLFPITETETFWRAWLFAESARRTALLSFHFLLIYEIMTEKRPVSCEDAMLCERWTLSTFLWKAQTPVDFAVAWRSKKHLIVRCVSFEETIREAEPDDLDEFGRMLLTSFMGQEQTRGWFASKGGKL</sequence>
<dbReference type="SMART" id="SM00066">
    <property type="entry name" value="GAL4"/>
    <property type="match status" value="1"/>
</dbReference>
<dbReference type="GO" id="GO:0000981">
    <property type="term" value="F:DNA-binding transcription factor activity, RNA polymerase II-specific"/>
    <property type="evidence" value="ECO:0007669"/>
    <property type="project" value="InterPro"/>
</dbReference>
<dbReference type="InParanoid" id="A0A2N3N428"/>
<keyword evidence="1" id="KW-0479">Metal-binding</keyword>
<feature type="region of interest" description="Disordered" evidence="6">
    <location>
        <begin position="49"/>
        <end position="80"/>
    </location>
</feature>
<proteinExistence type="predicted"/>
<dbReference type="PROSITE" id="PS00463">
    <property type="entry name" value="ZN2_CY6_FUNGAL_1"/>
    <property type="match status" value="1"/>
</dbReference>
<dbReference type="STRING" id="41688.A0A2N3N428"/>
<feature type="domain" description="Zn(2)-C6 fungal-type" evidence="7">
    <location>
        <begin position="17"/>
        <end position="47"/>
    </location>
</feature>
<dbReference type="Gene3D" id="4.10.240.10">
    <property type="entry name" value="Zn(2)-C6 fungal-type DNA-binding domain"/>
    <property type="match status" value="1"/>
</dbReference>
<dbReference type="AlphaFoldDB" id="A0A2N3N428"/>
<dbReference type="GO" id="GO:0008270">
    <property type="term" value="F:zinc ion binding"/>
    <property type="evidence" value="ECO:0007669"/>
    <property type="project" value="InterPro"/>
</dbReference>
<feature type="compositionally biased region" description="Low complexity" evidence="6">
    <location>
        <begin position="71"/>
        <end position="80"/>
    </location>
</feature>
<keyword evidence="2" id="KW-0862">Zinc</keyword>
<accession>A0A2N3N428</accession>
<evidence type="ECO:0000313" key="9">
    <source>
        <dbReference type="Proteomes" id="UP000233524"/>
    </source>
</evidence>
<dbReference type="SUPFAM" id="SSF57701">
    <property type="entry name" value="Zn2/Cys6 DNA-binding domain"/>
    <property type="match status" value="1"/>
</dbReference>
<dbReference type="EMBL" id="NLAX01000701">
    <property type="protein sequence ID" value="PKS07190.1"/>
    <property type="molecule type" value="Genomic_DNA"/>
</dbReference>
<evidence type="ECO:0000256" key="1">
    <source>
        <dbReference type="ARBA" id="ARBA00022723"/>
    </source>
</evidence>
<organism evidence="8 9">
    <name type="scientific">Lomentospora prolificans</name>
    <dbReference type="NCBI Taxonomy" id="41688"/>
    <lineage>
        <taxon>Eukaryota</taxon>
        <taxon>Fungi</taxon>
        <taxon>Dikarya</taxon>
        <taxon>Ascomycota</taxon>
        <taxon>Pezizomycotina</taxon>
        <taxon>Sordariomycetes</taxon>
        <taxon>Hypocreomycetidae</taxon>
        <taxon>Microascales</taxon>
        <taxon>Microascaceae</taxon>
        <taxon>Lomentospora</taxon>
    </lineage>
</organism>
<evidence type="ECO:0000256" key="6">
    <source>
        <dbReference type="SAM" id="MobiDB-lite"/>
    </source>
</evidence>
<dbReference type="Proteomes" id="UP000233524">
    <property type="component" value="Unassembled WGS sequence"/>
</dbReference>
<dbReference type="OrthoDB" id="4216928at2759"/>